<dbReference type="Proteomes" id="UP000887574">
    <property type="component" value="Unplaced"/>
</dbReference>
<dbReference type="AlphaFoldDB" id="A0A915E317"/>
<proteinExistence type="predicted"/>
<protein>
    <submittedName>
        <fullName evidence="3">BED-type domain-containing protein</fullName>
    </submittedName>
</protein>
<organism evidence="2 3">
    <name type="scientific">Ditylenchus dipsaci</name>
    <dbReference type="NCBI Taxonomy" id="166011"/>
    <lineage>
        <taxon>Eukaryota</taxon>
        <taxon>Metazoa</taxon>
        <taxon>Ecdysozoa</taxon>
        <taxon>Nematoda</taxon>
        <taxon>Chromadorea</taxon>
        <taxon>Rhabditida</taxon>
        <taxon>Tylenchina</taxon>
        <taxon>Tylenchomorpha</taxon>
        <taxon>Sphaerularioidea</taxon>
        <taxon>Anguinidae</taxon>
        <taxon>Anguininae</taxon>
        <taxon>Ditylenchus</taxon>
    </lineage>
</organism>
<evidence type="ECO:0000313" key="2">
    <source>
        <dbReference type="Proteomes" id="UP000887574"/>
    </source>
</evidence>
<keyword evidence="2" id="KW-1185">Reference proteome</keyword>
<evidence type="ECO:0000256" key="1">
    <source>
        <dbReference type="SAM" id="MobiDB-lite"/>
    </source>
</evidence>
<dbReference type="WBParaSite" id="jg25663">
    <property type="protein sequence ID" value="jg25663"/>
    <property type="gene ID" value="jg25663"/>
</dbReference>
<sequence length="101" mass="11661">MIVGSPTQSQFSDANQEDSANRKKRKTNLSNSTLNCQHIVWSLFVDIKINYEGIDYERMYCPSCNADMVPKTSVIKAHLNARHEKVSKAVMKIERRKKKME</sequence>
<evidence type="ECO:0000313" key="3">
    <source>
        <dbReference type="WBParaSite" id="jg25663"/>
    </source>
</evidence>
<name>A0A915E317_9BILA</name>
<feature type="region of interest" description="Disordered" evidence="1">
    <location>
        <begin position="1"/>
        <end position="29"/>
    </location>
</feature>
<accession>A0A915E317</accession>
<feature type="compositionally biased region" description="Polar residues" evidence="1">
    <location>
        <begin position="1"/>
        <end position="18"/>
    </location>
</feature>
<reference evidence="3" key="1">
    <citation type="submission" date="2022-11" db="UniProtKB">
        <authorList>
            <consortium name="WormBaseParasite"/>
        </authorList>
    </citation>
    <scope>IDENTIFICATION</scope>
</reference>